<gene>
    <name evidence="2" type="ORF">SDC9_183745</name>
</gene>
<accession>A0A645HCI9</accession>
<evidence type="ECO:0000256" key="1">
    <source>
        <dbReference type="SAM" id="Phobius"/>
    </source>
</evidence>
<keyword evidence="1" id="KW-0472">Membrane</keyword>
<dbReference type="EMBL" id="VSSQ01090259">
    <property type="protein sequence ID" value="MPN36236.1"/>
    <property type="molecule type" value="Genomic_DNA"/>
</dbReference>
<evidence type="ECO:0000313" key="2">
    <source>
        <dbReference type="EMBL" id="MPN36236.1"/>
    </source>
</evidence>
<keyword evidence="1" id="KW-0812">Transmembrane</keyword>
<comment type="caution">
    <text evidence="2">The sequence shown here is derived from an EMBL/GenBank/DDBJ whole genome shotgun (WGS) entry which is preliminary data.</text>
</comment>
<proteinExistence type="predicted"/>
<feature type="transmembrane region" description="Helical" evidence="1">
    <location>
        <begin position="20"/>
        <end position="45"/>
    </location>
</feature>
<protein>
    <submittedName>
        <fullName evidence="2">Uncharacterized protein</fullName>
    </submittedName>
</protein>
<dbReference type="AlphaFoldDB" id="A0A645HCI9"/>
<organism evidence="2">
    <name type="scientific">bioreactor metagenome</name>
    <dbReference type="NCBI Taxonomy" id="1076179"/>
    <lineage>
        <taxon>unclassified sequences</taxon>
        <taxon>metagenomes</taxon>
        <taxon>ecological metagenomes</taxon>
    </lineage>
</organism>
<name>A0A645HCI9_9ZZZZ</name>
<keyword evidence="1" id="KW-1133">Transmembrane helix</keyword>
<sequence length="80" mass="9077">MGMTTKSDEEPFLVTVNNLLSRYFLIMITELGVLVAVGMRLLVFAPKVMKGISRFLKVRFSSFPGFCKFRFILTPYSSTS</sequence>
<reference evidence="2" key="1">
    <citation type="submission" date="2019-08" db="EMBL/GenBank/DDBJ databases">
        <authorList>
            <person name="Kucharzyk K."/>
            <person name="Murdoch R.W."/>
            <person name="Higgins S."/>
            <person name="Loffler F."/>
        </authorList>
    </citation>
    <scope>NUCLEOTIDE SEQUENCE</scope>
</reference>